<dbReference type="GO" id="GO:0005524">
    <property type="term" value="F:ATP binding"/>
    <property type="evidence" value="ECO:0007669"/>
    <property type="project" value="UniProtKB-KW"/>
</dbReference>
<comment type="subcellular location">
    <subcellularLocation>
        <location evidence="1">Membrane</location>
        <topology evidence="1">Single-pass type I membrane protein</topology>
    </subcellularLocation>
</comment>
<dbReference type="EC" id="2.7.11.1" evidence="2"/>
<evidence type="ECO:0000256" key="11">
    <source>
        <dbReference type="ARBA" id="ARBA00022840"/>
    </source>
</evidence>
<feature type="transmembrane region" description="Helical" evidence="19">
    <location>
        <begin position="351"/>
        <end position="376"/>
    </location>
</feature>
<keyword evidence="9" id="KW-0547">Nucleotide-binding</keyword>
<dbReference type="InterPro" id="IPR000719">
    <property type="entry name" value="Prot_kinase_dom"/>
</dbReference>
<protein>
    <recommendedName>
        <fullName evidence="2">non-specific serine/threonine protein kinase</fullName>
        <ecNumber evidence="2">2.7.11.1</ecNumber>
    </recommendedName>
</protein>
<dbReference type="GO" id="GO:0016020">
    <property type="term" value="C:membrane"/>
    <property type="evidence" value="ECO:0007669"/>
    <property type="project" value="UniProtKB-SubCell"/>
</dbReference>
<evidence type="ECO:0000256" key="13">
    <source>
        <dbReference type="ARBA" id="ARBA00023136"/>
    </source>
</evidence>
<keyword evidence="13 19" id="KW-0472">Membrane</keyword>
<evidence type="ECO:0000256" key="6">
    <source>
        <dbReference type="ARBA" id="ARBA00022692"/>
    </source>
</evidence>
<dbReference type="InterPro" id="IPR032675">
    <property type="entry name" value="LRR_dom_sf"/>
</dbReference>
<comment type="caution">
    <text evidence="21">The sequence shown here is derived from an EMBL/GenBank/DDBJ whole genome shotgun (WGS) entry which is preliminary data.</text>
</comment>
<dbReference type="PROSITE" id="PS50011">
    <property type="entry name" value="PROTEIN_KINASE_DOM"/>
    <property type="match status" value="1"/>
</dbReference>
<evidence type="ECO:0000313" key="21">
    <source>
        <dbReference type="EMBL" id="KAK9050986.1"/>
    </source>
</evidence>
<comment type="catalytic activity">
    <reaction evidence="16">
        <text>L-threonyl-[protein] + ATP = O-phospho-L-threonyl-[protein] + ADP + H(+)</text>
        <dbReference type="Rhea" id="RHEA:46608"/>
        <dbReference type="Rhea" id="RHEA-COMP:11060"/>
        <dbReference type="Rhea" id="RHEA-COMP:11605"/>
        <dbReference type="ChEBI" id="CHEBI:15378"/>
        <dbReference type="ChEBI" id="CHEBI:30013"/>
        <dbReference type="ChEBI" id="CHEBI:30616"/>
        <dbReference type="ChEBI" id="CHEBI:61977"/>
        <dbReference type="ChEBI" id="CHEBI:456216"/>
        <dbReference type="EC" id="2.7.11.1"/>
    </reaction>
</comment>
<evidence type="ECO:0000256" key="9">
    <source>
        <dbReference type="ARBA" id="ARBA00022741"/>
    </source>
</evidence>
<keyword evidence="7" id="KW-0732">Signal</keyword>
<dbReference type="InterPro" id="IPR051824">
    <property type="entry name" value="LRR_Rcpt-Like_S/T_Kinase"/>
</dbReference>
<dbReference type="Pfam" id="PF00560">
    <property type="entry name" value="LRR_1"/>
    <property type="match status" value="2"/>
</dbReference>
<keyword evidence="3" id="KW-0723">Serine/threonine-protein kinase</keyword>
<evidence type="ECO:0000256" key="15">
    <source>
        <dbReference type="ARBA" id="ARBA00023180"/>
    </source>
</evidence>
<keyword evidence="4" id="KW-0433">Leucine-rich repeat</keyword>
<evidence type="ECO:0000259" key="20">
    <source>
        <dbReference type="PROSITE" id="PS50011"/>
    </source>
</evidence>
<dbReference type="Gene3D" id="3.30.200.20">
    <property type="entry name" value="Phosphorylase Kinase, domain 1"/>
    <property type="match status" value="1"/>
</dbReference>
<keyword evidence="5" id="KW-0808">Transferase</keyword>
<evidence type="ECO:0000256" key="10">
    <source>
        <dbReference type="ARBA" id="ARBA00022777"/>
    </source>
</evidence>
<dbReference type="Gene3D" id="3.80.10.10">
    <property type="entry name" value="Ribonuclease Inhibitor"/>
    <property type="match status" value="2"/>
</dbReference>
<dbReference type="PANTHER" id="PTHR48006:SF73">
    <property type="entry name" value="PROTEIN KINASE DOMAIN-CONTAINING PROTEIN"/>
    <property type="match status" value="1"/>
</dbReference>
<organism evidence="21 22">
    <name type="scientific">Deinandra increscens subsp. villosa</name>
    <dbReference type="NCBI Taxonomy" id="3103831"/>
    <lineage>
        <taxon>Eukaryota</taxon>
        <taxon>Viridiplantae</taxon>
        <taxon>Streptophyta</taxon>
        <taxon>Embryophyta</taxon>
        <taxon>Tracheophyta</taxon>
        <taxon>Spermatophyta</taxon>
        <taxon>Magnoliopsida</taxon>
        <taxon>eudicotyledons</taxon>
        <taxon>Gunneridae</taxon>
        <taxon>Pentapetalae</taxon>
        <taxon>asterids</taxon>
        <taxon>campanulids</taxon>
        <taxon>Asterales</taxon>
        <taxon>Asteraceae</taxon>
        <taxon>Asteroideae</taxon>
        <taxon>Heliantheae alliance</taxon>
        <taxon>Madieae</taxon>
        <taxon>Madiinae</taxon>
        <taxon>Deinandra</taxon>
    </lineage>
</organism>
<keyword evidence="8" id="KW-0677">Repeat</keyword>
<evidence type="ECO:0000256" key="19">
    <source>
        <dbReference type="SAM" id="Phobius"/>
    </source>
</evidence>
<evidence type="ECO:0000256" key="1">
    <source>
        <dbReference type="ARBA" id="ARBA00004479"/>
    </source>
</evidence>
<dbReference type="AlphaFoldDB" id="A0AAP0GIX3"/>
<dbReference type="FunFam" id="1.10.510.10:FF:000431">
    <property type="entry name" value="Putative inactive leucine-rich repeat receptor-like protein kinase"/>
    <property type="match status" value="1"/>
</dbReference>
<dbReference type="Pfam" id="PF07714">
    <property type="entry name" value="PK_Tyr_Ser-Thr"/>
    <property type="match status" value="1"/>
</dbReference>
<proteinExistence type="predicted"/>
<gene>
    <name evidence="21" type="ORF">SSX86_027611</name>
</gene>
<keyword evidence="11" id="KW-0067">ATP-binding</keyword>
<dbReference type="Gene3D" id="1.10.510.10">
    <property type="entry name" value="Transferase(Phosphotransferase) domain 1"/>
    <property type="match status" value="1"/>
</dbReference>
<evidence type="ECO:0000256" key="2">
    <source>
        <dbReference type="ARBA" id="ARBA00012513"/>
    </source>
</evidence>
<feature type="domain" description="Protein kinase" evidence="20">
    <location>
        <begin position="440"/>
        <end position="714"/>
    </location>
</feature>
<dbReference type="PANTHER" id="PTHR48006">
    <property type="entry name" value="LEUCINE-RICH REPEAT-CONTAINING PROTEIN DDB_G0281931-RELATED"/>
    <property type="match status" value="1"/>
</dbReference>
<keyword evidence="14" id="KW-0675">Receptor</keyword>
<keyword evidence="6 19" id="KW-0812">Transmembrane</keyword>
<evidence type="ECO:0000313" key="22">
    <source>
        <dbReference type="Proteomes" id="UP001408789"/>
    </source>
</evidence>
<feature type="region of interest" description="Disordered" evidence="18">
    <location>
        <begin position="600"/>
        <end position="621"/>
    </location>
</feature>
<keyword evidence="22" id="KW-1185">Reference proteome</keyword>
<dbReference type="SUPFAM" id="SSF56112">
    <property type="entry name" value="Protein kinase-like (PK-like)"/>
    <property type="match status" value="1"/>
</dbReference>
<evidence type="ECO:0000256" key="7">
    <source>
        <dbReference type="ARBA" id="ARBA00022729"/>
    </source>
</evidence>
<evidence type="ECO:0000256" key="8">
    <source>
        <dbReference type="ARBA" id="ARBA00022737"/>
    </source>
</evidence>
<accession>A0AAP0GIX3</accession>
<dbReference type="FunFam" id="3.80.10.10:FF:000673">
    <property type="entry name" value="Probable LRR receptor-like serine/threonine-protein kinase At2g02780"/>
    <property type="match status" value="1"/>
</dbReference>
<evidence type="ECO:0000256" key="3">
    <source>
        <dbReference type="ARBA" id="ARBA00022527"/>
    </source>
</evidence>
<evidence type="ECO:0000256" key="12">
    <source>
        <dbReference type="ARBA" id="ARBA00022989"/>
    </source>
</evidence>
<dbReference type="GO" id="GO:0004674">
    <property type="term" value="F:protein serine/threonine kinase activity"/>
    <property type="evidence" value="ECO:0007669"/>
    <property type="project" value="UniProtKB-KW"/>
</dbReference>
<evidence type="ECO:0000256" key="17">
    <source>
        <dbReference type="ARBA" id="ARBA00048679"/>
    </source>
</evidence>
<evidence type="ECO:0000256" key="16">
    <source>
        <dbReference type="ARBA" id="ARBA00047899"/>
    </source>
</evidence>
<dbReference type="InterPro" id="IPR001245">
    <property type="entry name" value="Ser-Thr/Tyr_kinase_cat_dom"/>
</dbReference>
<keyword evidence="12 19" id="KW-1133">Transmembrane helix</keyword>
<name>A0AAP0GIX3_9ASTR</name>
<reference evidence="21 22" key="1">
    <citation type="submission" date="2024-04" db="EMBL/GenBank/DDBJ databases">
        <title>The reference genome of an endangered Asteraceae, Deinandra increscens subsp. villosa, native to the Central Coast of California.</title>
        <authorList>
            <person name="Guilliams M."/>
            <person name="Hasenstab-Lehman K."/>
            <person name="Meyer R."/>
            <person name="Mcevoy S."/>
        </authorList>
    </citation>
    <scope>NUCLEOTIDE SEQUENCE [LARGE SCALE GENOMIC DNA]</scope>
    <source>
        <tissue evidence="21">Leaf</tissue>
    </source>
</reference>
<comment type="catalytic activity">
    <reaction evidence="17">
        <text>L-seryl-[protein] + ATP = O-phospho-L-seryl-[protein] + ADP + H(+)</text>
        <dbReference type="Rhea" id="RHEA:17989"/>
        <dbReference type="Rhea" id="RHEA-COMP:9863"/>
        <dbReference type="Rhea" id="RHEA-COMP:11604"/>
        <dbReference type="ChEBI" id="CHEBI:15378"/>
        <dbReference type="ChEBI" id="CHEBI:29999"/>
        <dbReference type="ChEBI" id="CHEBI:30616"/>
        <dbReference type="ChEBI" id="CHEBI:83421"/>
        <dbReference type="ChEBI" id="CHEBI:456216"/>
        <dbReference type="EC" id="2.7.11.1"/>
    </reaction>
</comment>
<dbReference type="InterPro" id="IPR001611">
    <property type="entry name" value="Leu-rich_rpt"/>
</dbReference>
<dbReference type="SUPFAM" id="SSF52058">
    <property type="entry name" value="L domain-like"/>
    <property type="match status" value="1"/>
</dbReference>
<dbReference type="InterPro" id="IPR011009">
    <property type="entry name" value="Kinase-like_dom_sf"/>
</dbReference>
<keyword evidence="10" id="KW-0418">Kinase</keyword>
<keyword evidence="15" id="KW-0325">Glycoprotein</keyword>
<evidence type="ECO:0000256" key="4">
    <source>
        <dbReference type="ARBA" id="ARBA00022614"/>
    </source>
</evidence>
<evidence type="ECO:0000256" key="5">
    <source>
        <dbReference type="ARBA" id="ARBA00022679"/>
    </source>
</evidence>
<dbReference type="EMBL" id="JBCNJP010000027">
    <property type="protein sequence ID" value="KAK9050986.1"/>
    <property type="molecule type" value="Genomic_DNA"/>
</dbReference>
<evidence type="ECO:0000256" key="18">
    <source>
        <dbReference type="SAM" id="MobiDB-lite"/>
    </source>
</evidence>
<evidence type="ECO:0000256" key="14">
    <source>
        <dbReference type="ARBA" id="ARBA00023170"/>
    </source>
</evidence>
<sequence length="731" mass="80796">MVEVLIRVLSNLIFIALFCFILLPGSIAQLNSADSRILFQVQQKLEYPQVLQGWSNWTNFCYLPANPNLVIVCEGNHITELTIVGNKTVSNSKSKLSSSFSMDSLFTVVTKLTSLKKLTLVSLGLWGALPPKVDRLWSLEVMNFSSNFINGEIPSTILSIKTLTVVDLSSNLLNGSVPDLKWLPNLEILDLGSNILGPNFPSLSYNLVSVSLNNNSLRIQIPSDFVKFVHLERLDLSSNKLVGPIPTPLFSLSSIQYLDLANNQFSGALPTNLSCTSKLRFVDVSNNLLIGRLPSCIGSNSANRTVISTWNCLTSATSKYQHPYKFCQKDAIAVLPRKKNDDNKKEETVKLGFVLGIIGGIVGIAGLIGLLILGIYRKKEAKRAKDYRSNSFALDKDVLRAPSTIAKDGRRPQTMRTAALGLPPYTIFTLEEIEDATNNFDSVNLVGEGSQAQLYKGRLRDGSTVLIKCLKLKQKHSAQTLQQHMEVVSKLRHRHLVSVLGHCIVSYVDHPNSGSTVFVVLENVSNGSLRDHLTDWRKKEILKWPHRMGITMGIARGIQFLHTGTQHGIFGNDLKIESVLLDDNLTAKISSYNISLSSKAGSESPLNGHDPSQNHHRPTNPEKDDIYQFGVIILQLITGKPVDTEDEITELKNQLEIGLTESPARLKEVADSSIRGTYAYESMKTAAQIAVNCVNEDASVRPSIEDVLWNMQYSLQVQEGWNSSGNLSTKL</sequence>
<dbReference type="FunFam" id="3.80.10.10:FF:000041">
    <property type="entry name" value="LRR receptor-like serine/threonine-protein kinase ERECTA"/>
    <property type="match status" value="1"/>
</dbReference>
<dbReference type="Proteomes" id="UP001408789">
    <property type="component" value="Unassembled WGS sequence"/>
</dbReference>